<evidence type="ECO:0000313" key="3">
    <source>
        <dbReference type="Proteomes" id="UP000286317"/>
    </source>
</evidence>
<keyword evidence="1" id="KW-0472">Membrane</keyword>
<organism evidence="2 3">
    <name type="scientific">Staphylococcus shinii</name>
    <dbReference type="NCBI Taxonomy" id="2912228"/>
    <lineage>
        <taxon>Bacteria</taxon>
        <taxon>Bacillati</taxon>
        <taxon>Bacillota</taxon>
        <taxon>Bacilli</taxon>
        <taxon>Bacillales</taxon>
        <taxon>Staphylococcaceae</taxon>
        <taxon>Staphylococcus</taxon>
    </lineage>
</organism>
<name>A0A418IGK2_9STAP</name>
<dbReference type="EMBL" id="QXUF01000025">
    <property type="protein sequence ID" value="RIN01597.1"/>
    <property type="molecule type" value="Genomic_DNA"/>
</dbReference>
<evidence type="ECO:0000256" key="1">
    <source>
        <dbReference type="SAM" id="Phobius"/>
    </source>
</evidence>
<proteinExistence type="predicted"/>
<dbReference type="RefSeq" id="WP_119605174.1">
    <property type="nucleotide sequence ID" value="NZ_QXUF01000025.1"/>
</dbReference>
<keyword evidence="1" id="KW-1133">Transmembrane helix</keyword>
<dbReference type="PROSITE" id="PS51257">
    <property type="entry name" value="PROKAR_LIPOPROTEIN"/>
    <property type="match status" value="1"/>
</dbReference>
<protein>
    <recommendedName>
        <fullName evidence="4">Lipoprotein</fullName>
    </recommendedName>
</protein>
<reference evidence="2 3" key="1">
    <citation type="journal article" date="2016" name="Front. Microbiol.">
        <title>Comprehensive Phylogenetic Analysis of Bovine Non-aureus Staphylococci Species Based on Whole-Genome Sequencing.</title>
        <authorList>
            <person name="Naushad S."/>
            <person name="Barkema H.W."/>
            <person name="Luby C."/>
            <person name="Condas L.A."/>
            <person name="Nobrega D.B."/>
            <person name="Carson D.A."/>
            <person name="De Buck J."/>
        </authorList>
    </citation>
    <scope>NUCLEOTIDE SEQUENCE [LARGE SCALE GENOMIC DNA]</scope>
    <source>
        <strain evidence="2 3">SNUC 4554</strain>
    </source>
</reference>
<evidence type="ECO:0000313" key="2">
    <source>
        <dbReference type="EMBL" id="RIN01597.1"/>
    </source>
</evidence>
<evidence type="ECO:0008006" key="4">
    <source>
        <dbReference type="Google" id="ProtNLM"/>
    </source>
</evidence>
<keyword evidence="1" id="KW-0812">Transmembrane</keyword>
<dbReference type="AlphaFoldDB" id="A0A418IGK2"/>
<sequence>MKKLIFLIVVGIIFLTACGKSYDEKFLEGKWKGTNNDNEMMFKNGKQTIITDGGKETKPYKVEKDDDENIITIATDGKEFNDDFDGFTFYSEYGKDGDKVEYLMSYLINDETGNYANQYTVDGNGEKFEKTSSFSFASIGKGILTVIFIGLIAFGAIRAYKMKQGGN</sequence>
<feature type="transmembrane region" description="Helical" evidence="1">
    <location>
        <begin position="134"/>
        <end position="157"/>
    </location>
</feature>
<gene>
    <name evidence="2" type="ORF">BU112_05110</name>
</gene>
<dbReference type="Proteomes" id="UP000286317">
    <property type="component" value="Unassembled WGS sequence"/>
</dbReference>
<comment type="caution">
    <text evidence="2">The sequence shown here is derived from an EMBL/GenBank/DDBJ whole genome shotgun (WGS) entry which is preliminary data.</text>
</comment>
<keyword evidence="3" id="KW-1185">Reference proteome</keyword>
<accession>A0A418IGK2</accession>